<dbReference type="Proteomes" id="UP000276133">
    <property type="component" value="Unassembled WGS sequence"/>
</dbReference>
<gene>
    <name evidence="1" type="ORF">BpHYR1_044344</name>
</gene>
<comment type="caution">
    <text evidence="1">The sequence shown here is derived from an EMBL/GenBank/DDBJ whole genome shotgun (WGS) entry which is preliminary data.</text>
</comment>
<proteinExistence type="predicted"/>
<protein>
    <submittedName>
        <fullName evidence="1">Uncharacterized protein</fullName>
    </submittedName>
</protein>
<keyword evidence="2" id="KW-1185">Reference proteome</keyword>
<accession>A0A3M7QQL1</accession>
<dbReference type="EMBL" id="REGN01005435">
    <property type="protein sequence ID" value="RNA13371.1"/>
    <property type="molecule type" value="Genomic_DNA"/>
</dbReference>
<dbReference type="AlphaFoldDB" id="A0A3M7QQL1"/>
<reference evidence="1 2" key="1">
    <citation type="journal article" date="2018" name="Sci. Rep.">
        <title>Genomic signatures of local adaptation to the degree of environmental predictability in rotifers.</title>
        <authorList>
            <person name="Franch-Gras L."/>
            <person name="Hahn C."/>
            <person name="Garcia-Roger E.M."/>
            <person name="Carmona M.J."/>
            <person name="Serra M."/>
            <person name="Gomez A."/>
        </authorList>
    </citation>
    <scope>NUCLEOTIDE SEQUENCE [LARGE SCALE GENOMIC DNA]</scope>
    <source>
        <strain evidence="1">HYR1</strain>
    </source>
</reference>
<evidence type="ECO:0000313" key="1">
    <source>
        <dbReference type="EMBL" id="RNA13371.1"/>
    </source>
</evidence>
<name>A0A3M7QQL1_BRAPC</name>
<sequence>MKINQKKKLLARGLLFFSINTEINLLKCNRIMNSYEVVKEIVLYLSLVLFSLHETLLKTDFSFI</sequence>
<organism evidence="1 2">
    <name type="scientific">Brachionus plicatilis</name>
    <name type="common">Marine rotifer</name>
    <name type="synonym">Brachionus muelleri</name>
    <dbReference type="NCBI Taxonomy" id="10195"/>
    <lineage>
        <taxon>Eukaryota</taxon>
        <taxon>Metazoa</taxon>
        <taxon>Spiralia</taxon>
        <taxon>Gnathifera</taxon>
        <taxon>Rotifera</taxon>
        <taxon>Eurotatoria</taxon>
        <taxon>Monogononta</taxon>
        <taxon>Pseudotrocha</taxon>
        <taxon>Ploima</taxon>
        <taxon>Brachionidae</taxon>
        <taxon>Brachionus</taxon>
    </lineage>
</organism>
<evidence type="ECO:0000313" key="2">
    <source>
        <dbReference type="Proteomes" id="UP000276133"/>
    </source>
</evidence>